<feature type="repeat" description="TPR" evidence="3">
    <location>
        <begin position="597"/>
        <end position="630"/>
    </location>
</feature>
<proteinExistence type="predicted"/>
<dbReference type="SUPFAM" id="SSF48452">
    <property type="entry name" value="TPR-like"/>
    <property type="match status" value="3"/>
</dbReference>
<evidence type="ECO:0000256" key="2">
    <source>
        <dbReference type="ARBA" id="ARBA00022803"/>
    </source>
</evidence>
<dbReference type="GO" id="GO:0055087">
    <property type="term" value="C:Ski complex"/>
    <property type="evidence" value="ECO:0007669"/>
    <property type="project" value="InterPro"/>
</dbReference>
<dbReference type="InterPro" id="IPR011990">
    <property type="entry name" value="TPR-like_helical_dom_sf"/>
</dbReference>
<dbReference type="GO" id="GO:0006401">
    <property type="term" value="P:RNA catabolic process"/>
    <property type="evidence" value="ECO:0007669"/>
    <property type="project" value="InterPro"/>
</dbReference>
<evidence type="ECO:0000313" key="4">
    <source>
        <dbReference type="EMBL" id="KAI6649247.1"/>
    </source>
</evidence>
<dbReference type="InterPro" id="IPR039226">
    <property type="entry name" value="Ski3/TTC37"/>
</dbReference>
<dbReference type="InterPro" id="IPR019734">
    <property type="entry name" value="TPR_rpt"/>
</dbReference>
<dbReference type="Gene3D" id="1.25.40.10">
    <property type="entry name" value="Tetratricopeptide repeat domain"/>
    <property type="match status" value="3"/>
</dbReference>
<dbReference type="Pfam" id="PF13181">
    <property type="entry name" value="TPR_8"/>
    <property type="match status" value="1"/>
</dbReference>
<dbReference type="PANTHER" id="PTHR15704">
    <property type="entry name" value="SUPERKILLER 3 PROTEIN-RELATED"/>
    <property type="match status" value="1"/>
</dbReference>
<keyword evidence="1" id="KW-0677">Repeat</keyword>
<protein>
    <submittedName>
        <fullName evidence="4">Tetratricopeptide repeat protein 37</fullName>
    </submittedName>
</protein>
<feature type="repeat" description="TPR" evidence="3">
    <location>
        <begin position="847"/>
        <end position="880"/>
    </location>
</feature>
<reference evidence="4 5" key="1">
    <citation type="journal article" date="2023" name="BMC Biol.">
        <title>The compact genome of the sponge Oopsacas minuta (Hexactinellida) is lacking key metazoan core genes.</title>
        <authorList>
            <person name="Santini S."/>
            <person name="Schenkelaars Q."/>
            <person name="Jourda C."/>
            <person name="Duchesne M."/>
            <person name="Belahbib H."/>
            <person name="Rocher C."/>
            <person name="Selva M."/>
            <person name="Riesgo A."/>
            <person name="Vervoort M."/>
            <person name="Leys S.P."/>
            <person name="Kodjabachian L."/>
            <person name="Le Bivic A."/>
            <person name="Borchiellini C."/>
            <person name="Claverie J.M."/>
            <person name="Renard E."/>
        </authorList>
    </citation>
    <scope>NUCLEOTIDE SEQUENCE [LARGE SCALE GENOMIC DNA]</scope>
    <source>
        <strain evidence="4">SPO-2</strain>
    </source>
</reference>
<gene>
    <name evidence="4" type="ORF">LOD99_11614</name>
</gene>
<keyword evidence="5" id="KW-1185">Reference proteome</keyword>
<name>A0AAV7JJX7_9METZ</name>
<comment type="caution">
    <text evidence="4">The sequence shown here is derived from an EMBL/GenBank/DDBJ whole genome shotgun (WGS) entry which is preliminary data.</text>
</comment>
<accession>A0AAV7JJX7</accession>
<dbReference type="EMBL" id="JAKMXF010000321">
    <property type="protein sequence ID" value="KAI6649247.1"/>
    <property type="molecule type" value="Genomic_DNA"/>
</dbReference>
<evidence type="ECO:0000313" key="5">
    <source>
        <dbReference type="Proteomes" id="UP001165289"/>
    </source>
</evidence>
<evidence type="ECO:0000256" key="1">
    <source>
        <dbReference type="ARBA" id="ARBA00022737"/>
    </source>
</evidence>
<dbReference type="Proteomes" id="UP001165289">
    <property type="component" value="Unassembled WGS sequence"/>
</dbReference>
<evidence type="ECO:0000256" key="3">
    <source>
        <dbReference type="PROSITE-ProRule" id="PRU00339"/>
    </source>
</evidence>
<dbReference type="PROSITE" id="PS50005">
    <property type="entry name" value="TPR"/>
    <property type="match status" value="2"/>
</dbReference>
<organism evidence="4 5">
    <name type="scientific">Oopsacas minuta</name>
    <dbReference type="NCBI Taxonomy" id="111878"/>
    <lineage>
        <taxon>Eukaryota</taxon>
        <taxon>Metazoa</taxon>
        <taxon>Porifera</taxon>
        <taxon>Hexactinellida</taxon>
        <taxon>Hexasterophora</taxon>
        <taxon>Lyssacinosida</taxon>
        <taxon>Leucopsacidae</taxon>
        <taxon>Oopsacas</taxon>
    </lineage>
</organism>
<sequence>MAEGKSSKEVRSLLKRAKSCVDKSDYITAIQHLNNVLNLEQDNCNGLLMKGFVLIKQGGTDEAESVLWRVVELQEGGMSGWQGLKELYEREGGTETRKDKESLCRVYTNLLKLYSEENKKFTILEKLSNILIRLDRKLEALDYYISYFSICVEQNKQQQIYKYWEQTLNICVNKTSKQKFDELFPKIREFYLNLSENGFINDVIIPYITLLYNKIFLSYENYDIFTLHIIEVICQLETEIPENVCFMAKEMLFVFTLTFYDKIDIQGCEFMINTVLDDLLKLICQEKFIQSFEKLHLLSDFENSIFPGKWAKLKCFFGTYQFRKVTDICYEELGVINRNQTPHWFHLWYKNELLLMLAETYFEMEDIKHSKNILTELKNLDSKQELKLKYMKICLLISDKHFEEALTLFETVSYKNDVIKWLCLKSEILSQNGSNDKSIELIKQLINENDTSSLCHFTLGMCYWRSGLVAREDKEKCLKCFLISFSLDQLNYKPMQYIGNYYNTISINLTKSRKCFEKACQLAPWSNKLGQVYGDLLIDLGQEEYALEFYRSLSLKISPNTGKWIWIRLGLSERKAKNFPETIRCFQNALNCDESDPRVLECLGEVYLVRGSLLGALASFEAVLKIEEDNLFCLYETGCIRKEAGETIEAVDIFQKVLQLNSTYIPALLSAAECHYNISVESIHTGLLPVAVIHIEKGLEFVAKCCELKSDYISVWLCIGEIGMLGRHFDAHTKINTNSTTLFPQLKDNMVSPADLLQLSIKSFHMCVSLSPHHSNLLYLLSLSYYYSMTDGSIELAYKYCMNAIILNDGDYRYWNLLGLILLSREVRQSSLIRHSFVKSLSLQSDHITWTNLGYFYMTEGEYELALKCFENAKSTDPLSIYPWIGLAFMAQLFNRHKQSLGLFRHQNGMGYQQESALLFGWKVCEVIVQSDKKEIYGCNGEVKPEFLDYLLLARDRLYHYSLHHSNATASNMLAVLYEMEGVYTLAVDTYMIAIHMLDTESKEYTKVLTNLIRASNKAKRKEFNKELLHKLPKSPTNILQNSISLFYARNYTESLNLLNELIPLIEHEDDINDVNYMIGLVANQARDQRLANGTLAKLSKGKLPLEACTALCCIGFVYGNLKLVEGSVTRMHEVSCGDWGAPPCHNLSQVVLILESLLLHYSSDSKGISIEIVKKLDDLVTQLSPKVSDTSTQKIKLLSDLQNGVKLPLCQPTPPKIVTAFIQPDILNQSDLELEIQPTDRLELKEELVPVMTTKQCMKTAQKLIYVNPSDVTCWTNLIISISYQIWLSADRTAETQLMVVLVVLLRRLIESSKEISSLNNWCIQTYISLVFYFKPFGIYFEDFSVVTEHPLALVYRTIQTLKQSPDTELIDLCKDTLQTQIALCRYLVKIDSYIPALNSYKTALMLGKSISNQCMVFVLIEMALQSICWFKRCVREKVKFPQEVNLHKIAKDNLIKSKQLIPQISDLTEVLKKANEDLHNEFYFIQK</sequence>
<dbReference type="SMART" id="SM00028">
    <property type="entry name" value="TPR"/>
    <property type="match status" value="8"/>
</dbReference>
<dbReference type="PANTHER" id="PTHR15704:SF7">
    <property type="entry name" value="SUPERKILLER COMPLEX PROTEIN 3"/>
    <property type="match status" value="1"/>
</dbReference>
<keyword evidence="2 3" id="KW-0802">TPR repeat</keyword>